<name>A0A834NYK7_VESPE</name>
<sequence>MKGNDERNEEEKKEKEKEKEENDDVDDEDGDAGSEKKEEKVLATVVVIAIKERRPAKKDRRVKVSVLLPWGRSRKWSSQRSSVALIFQSVKQNKESHGDDGVVDGGVVMVVILVWWCY</sequence>
<evidence type="ECO:0000256" key="1">
    <source>
        <dbReference type="SAM" id="MobiDB-lite"/>
    </source>
</evidence>
<reference evidence="2" key="1">
    <citation type="journal article" date="2020" name="G3 (Bethesda)">
        <title>High-Quality Assemblies for Three Invasive Social Wasps from the &lt;i&gt;Vespula&lt;/i&gt; Genus.</title>
        <authorList>
            <person name="Harrop T.W.R."/>
            <person name="Guhlin J."/>
            <person name="McLaughlin G.M."/>
            <person name="Permina E."/>
            <person name="Stockwell P."/>
            <person name="Gilligan J."/>
            <person name="Le Lec M.F."/>
            <person name="Gruber M.A.M."/>
            <person name="Quinn O."/>
            <person name="Lovegrove M."/>
            <person name="Duncan E.J."/>
            <person name="Remnant E.J."/>
            <person name="Van Eeckhoven J."/>
            <person name="Graham B."/>
            <person name="Knapp R.A."/>
            <person name="Langford K.W."/>
            <person name="Kronenberg Z."/>
            <person name="Press M.O."/>
            <person name="Eacker S.M."/>
            <person name="Wilson-Rankin E.E."/>
            <person name="Purcell J."/>
            <person name="Lester P.J."/>
            <person name="Dearden P.K."/>
        </authorList>
    </citation>
    <scope>NUCLEOTIDE SEQUENCE</scope>
    <source>
        <strain evidence="2">Volc-1</strain>
    </source>
</reference>
<dbReference type="EMBL" id="JACSDY010000008">
    <property type="protein sequence ID" value="KAF7421505.1"/>
    <property type="molecule type" value="Genomic_DNA"/>
</dbReference>
<organism evidence="2 3">
    <name type="scientific">Vespula pensylvanica</name>
    <name type="common">Western yellow jacket</name>
    <name type="synonym">Wasp</name>
    <dbReference type="NCBI Taxonomy" id="30213"/>
    <lineage>
        <taxon>Eukaryota</taxon>
        <taxon>Metazoa</taxon>
        <taxon>Ecdysozoa</taxon>
        <taxon>Arthropoda</taxon>
        <taxon>Hexapoda</taxon>
        <taxon>Insecta</taxon>
        <taxon>Pterygota</taxon>
        <taxon>Neoptera</taxon>
        <taxon>Endopterygota</taxon>
        <taxon>Hymenoptera</taxon>
        <taxon>Apocrita</taxon>
        <taxon>Aculeata</taxon>
        <taxon>Vespoidea</taxon>
        <taxon>Vespidae</taxon>
        <taxon>Vespinae</taxon>
        <taxon>Vespula</taxon>
    </lineage>
</organism>
<dbReference type="Proteomes" id="UP000600918">
    <property type="component" value="Unassembled WGS sequence"/>
</dbReference>
<feature type="compositionally biased region" description="Basic and acidic residues" evidence="1">
    <location>
        <begin position="1"/>
        <end position="20"/>
    </location>
</feature>
<keyword evidence="3" id="KW-1185">Reference proteome</keyword>
<evidence type="ECO:0000313" key="3">
    <source>
        <dbReference type="Proteomes" id="UP000600918"/>
    </source>
</evidence>
<gene>
    <name evidence="2" type="ORF">H0235_009341</name>
</gene>
<comment type="caution">
    <text evidence="2">The sequence shown here is derived from an EMBL/GenBank/DDBJ whole genome shotgun (WGS) entry which is preliminary data.</text>
</comment>
<dbReference type="AlphaFoldDB" id="A0A834NYK7"/>
<protein>
    <submittedName>
        <fullName evidence="2">Uncharacterized protein</fullName>
    </submittedName>
</protein>
<feature type="region of interest" description="Disordered" evidence="1">
    <location>
        <begin position="1"/>
        <end position="38"/>
    </location>
</feature>
<evidence type="ECO:0000313" key="2">
    <source>
        <dbReference type="EMBL" id="KAF7421505.1"/>
    </source>
</evidence>
<accession>A0A834NYK7</accession>
<proteinExistence type="predicted"/>
<feature type="compositionally biased region" description="Acidic residues" evidence="1">
    <location>
        <begin position="21"/>
        <end position="32"/>
    </location>
</feature>